<sequence length="181" mass="19711">MKAPVLSSFLGAGALIAGLILAGPLVAGPERIAFPENFETEWVLYNQVDRADRKRVRFIYVKPEADAEAKPGQPAPNGTVLVMADRNAKVDADENPVLDADGRMIPEGDFTAIFVMEKQEGWGESVGLEVAPNGDWDYAAFLPDGTLNPETNTAGCFACHTRRTGKDFTFTYFQNVADRAK</sequence>
<proteinExistence type="predicted"/>
<dbReference type="Pfam" id="PF16694">
    <property type="entry name" value="Cytochrome_P460"/>
    <property type="match status" value="1"/>
</dbReference>
<organism evidence="2 3">
    <name type="scientific">Devosia nitrariae</name>
    <dbReference type="NCBI Taxonomy" id="2071872"/>
    <lineage>
        <taxon>Bacteria</taxon>
        <taxon>Pseudomonadati</taxon>
        <taxon>Pseudomonadota</taxon>
        <taxon>Alphaproteobacteria</taxon>
        <taxon>Hyphomicrobiales</taxon>
        <taxon>Devosiaceae</taxon>
        <taxon>Devosia</taxon>
    </lineage>
</organism>
<dbReference type="Gene3D" id="3.50.70.20">
    <property type="entry name" value="Cytochrome P460"/>
    <property type="match status" value="1"/>
</dbReference>
<feature type="domain" description="Cytochrome P460" evidence="1">
    <location>
        <begin position="35"/>
        <end position="171"/>
    </location>
</feature>
<name>A0ABQ5W855_9HYPH</name>
<gene>
    <name evidence="2" type="ORF">GCM10010862_34770</name>
</gene>
<dbReference type="CDD" id="cd20716">
    <property type="entry name" value="cyt_P460_fam"/>
    <property type="match status" value="1"/>
</dbReference>
<protein>
    <recommendedName>
        <fullName evidence="1">Cytochrome P460 domain-containing protein</fullName>
    </recommendedName>
</protein>
<dbReference type="RefSeq" id="WP_284341640.1">
    <property type="nucleotide sequence ID" value="NZ_BSNS01000020.1"/>
</dbReference>
<evidence type="ECO:0000313" key="3">
    <source>
        <dbReference type="Proteomes" id="UP001156691"/>
    </source>
</evidence>
<dbReference type="InterPro" id="IPR038142">
    <property type="entry name" value="Cytochrome_P460_sp"/>
</dbReference>
<evidence type="ECO:0000313" key="2">
    <source>
        <dbReference type="EMBL" id="GLQ56218.1"/>
    </source>
</evidence>
<reference evidence="3" key="1">
    <citation type="journal article" date="2019" name="Int. J. Syst. Evol. Microbiol.">
        <title>The Global Catalogue of Microorganisms (GCM) 10K type strain sequencing project: providing services to taxonomists for standard genome sequencing and annotation.</title>
        <authorList>
            <consortium name="The Broad Institute Genomics Platform"/>
            <consortium name="The Broad Institute Genome Sequencing Center for Infectious Disease"/>
            <person name="Wu L."/>
            <person name="Ma J."/>
        </authorList>
    </citation>
    <scope>NUCLEOTIDE SEQUENCE [LARGE SCALE GENOMIC DNA]</scope>
    <source>
        <strain evidence="3">NBRC 112416</strain>
    </source>
</reference>
<evidence type="ECO:0000259" key="1">
    <source>
        <dbReference type="Pfam" id="PF16694"/>
    </source>
</evidence>
<accession>A0ABQ5W855</accession>
<dbReference type="InterPro" id="IPR032033">
    <property type="entry name" value="Cytochrome_P460"/>
</dbReference>
<dbReference type="Proteomes" id="UP001156691">
    <property type="component" value="Unassembled WGS sequence"/>
</dbReference>
<dbReference type="EMBL" id="BSNS01000020">
    <property type="protein sequence ID" value="GLQ56218.1"/>
    <property type="molecule type" value="Genomic_DNA"/>
</dbReference>
<keyword evidence="3" id="KW-1185">Reference proteome</keyword>
<comment type="caution">
    <text evidence="2">The sequence shown here is derived from an EMBL/GenBank/DDBJ whole genome shotgun (WGS) entry which is preliminary data.</text>
</comment>